<dbReference type="STRING" id="9925.ENSCHIP00000033195"/>
<sequence length="255" mass="28138">MASNKSDVEAIFSKYGKIVGCSVHKGFAFVQYVNERNARAAVAGEDGRMIAGQVLDINLAAEPKMYGSPFDSDYDFQRDYYDRMYSCPARVPPPPPIARAVVPSKRQRVSGNTSQRGRSGFNSKSGQRGSSSKSGKLKGDDLQTIKKELTQVKQKVDSLLESLEKIEKEQSKQGVEMKNDKSEEEQSSSSLKKDETNVKTESEGGADDSAEEGDLLDDDDNEDRGDDQLELIKDDEKEAEKGEDDRDSANVEDDS</sequence>
<reference evidence="12" key="3">
    <citation type="submission" date="2025-09" db="UniProtKB">
        <authorList>
            <consortium name="Ensembl"/>
        </authorList>
    </citation>
    <scope>IDENTIFICATION</scope>
</reference>
<dbReference type="EMBL" id="LWLT01000029">
    <property type="status" value="NOT_ANNOTATED_CDS"/>
    <property type="molecule type" value="Genomic_DNA"/>
</dbReference>
<reference evidence="12" key="2">
    <citation type="submission" date="2025-08" db="UniProtKB">
        <authorList>
            <consortium name="Ensembl"/>
        </authorList>
    </citation>
    <scope>IDENTIFICATION</scope>
</reference>
<dbReference type="PANTHER" id="PTHR13968">
    <property type="entry name" value="HETEROGENEOUS NUCLEAR RIBONUCLEOPROTEIN"/>
    <property type="match status" value="1"/>
</dbReference>
<dbReference type="Bgee" id="ENSCHIG00000026850">
    <property type="expression patterns" value="Expressed in thymus and 17 other cell types or tissues"/>
</dbReference>
<dbReference type="InterPro" id="IPR017347">
    <property type="entry name" value="hnRNP_C"/>
</dbReference>
<proteinExistence type="inferred from homology"/>
<keyword evidence="13" id="KW-1185">Reference proteome</keyword>
<evidence type="ECO:0000256" key="7">
    <source>
        <dbReference type="ARBA" id="ARBA00045185"/>
    </source>
</evidence>
<feature type="region of interest" description="Disordered" evidence="10">
    <location>
        <begin position="87"/>
        <end position="140"/>
    </location>
</feature>
<evidence type="ECO:0000256" key="5">
    <source>
        <dbReference type="ARBA" id="ARBA00023242"/>
    </source>
</evidence>
<comment type="similarity">
    <text evidence="2">Belongs to the RRM HNRPC family. RALY subfamily.</text>
</comment>
<dbReference type="Proteomes" id="UP000291000">
    <property type="component" value="Chromosome 27"/>
</dbReference>
<feature type="compositionally biased region" description="Polar residues" evidence="10">
    <location>
        <begin position="109"/>
        <end position="122"/>
    </location>
</feature>
<dbReference type="InterPro" id="IPR035979">
    <property type="entry name" value="RBD_domain_sf"/>
</dbReference>
<evidence type="ECO:0000256" key="9">
    <source>
        <dbReference type="SAM" id="Coils"/>
    </source>
</evidence>
<feature type="compositionally biased region" description="Basic and acidic residues" evidence="10">
    <location>
        <begin position="226"/>
        <end position="249"/>
    </location>
</feature>
<dbReference type="Ensembl" id="ENSCHIT00000041072.1">
    <property type="protein sequence ID" value="ENSCHIP00000033195.1"/>
    <property type="gene ID" value="ENSCHIG00000026850.1"/>
</dbReference>
<feature type="compositionally biased region" description="Basic and acidic residues" evidence="10">
    <location>
        <begin position="191"/>
        <end position="202"/>
    </location>
</feature>
<dbReference type="GO" id="GO:1990904">
    <property type="term" value="C:ribonucleoprotein complex"/>
    <property type="evidence" value="ECO:0007669"/>
    <property type="project" value="UniProtKB-KW"/>
</dbReference>
<protein>
    <recommendedName>
        <fullName evidence="11">RRM domain-containing protein</fullName>
    </recommendedName>
</protein>
<accession>A0A452G9D4</accession>
<feature type="compositionally biased region" description="Basic and acidic residues" evidence="10">
    <location>
        <begin position="169"/>
        <end position="181"/>
    </location>
</feature>
<dbReference type="SUPFAM" id="SSF54928">
    <property type="entry name" value="RNA-binding domain, RBD"/>
    <property type="match status" value="1"/>
</dbReference>
<dbReference type="PANTHER" id="PTHR13968:SF3">
    <property type="entry name" value="HETEROGENEOUS NUCLEAR RIBONUCLEOPROTEINS C1_C2"/>
    <property type="match status" value="1"/>
</dbReference>
<evidence type="ECO:0000256" key="6">
    <source>
        <dbReference type="ARBA" id="ARBA00023274"/>
    </source>
</evidence>
<evidence type="ECO:0000256" key="2">
    <source>
        <dbReference type="ARBA" id="ARBA00008631"/>
    </source>
</evidence>
<evidence type="ECO:0000256" key="4">
    <source>
        <dbReference type="ARBA" id="ARBA00023054"/>
    </source>
</evidence>
<feature type="compositionally biased region" description="Acidic residues" evidence="10">
    <location>
        <begin position="204"/>
        <end position="225"/>
    </location>
</feature>
<keyword evidence="4 9" id="KW-0175">Coiled coil</keyword>
<dbReference type="PIRSF" id="PIRSF037992">
    <property type="entry name" value="hnRNP-C_Raly"/>
    <property type="match status" value="1"/>
</dbReference>
<evidence type="ECO:0000256" key="10">
    <source>
        <dbReference type="SAM" id="MobiDB-lite"/>
    </source>
</evidence>
<dbReference type="OMA" id="RRIFFET"/>
<evidence type="ECO:0000259" key="11">
    <source>
        <dbReference type="PROSITE" id="PS50102"/>
    </source>
</evidence>
<dbReference type="GO" id="GO:0005634">
    <property type="term" value="C:nucleus"/>
    <property type="evidence" value="ECO:0007669"/>
    <property type="project" value="UniProtKB-SubCell"/>
</dbReference>
<keyword evidence="6" id="KW-0687">Ribonucleoprotein</keyword>
<evidence type="ECO:0000256" key="8">
    <source>
        <dbReference type="PROSITE-ProRule" id="PRU00176"/>
    </source>
</evidence>
<dbReference type="GO" id="GO:0003723">
    <property type="term" value="F:RNA binding"/>
    <property type="evidence" value="ECO:0007669"/>
    <property type="project" value="UniProtKB-UniRule"/>
</dbReference>
<feature type="domain" description="RRM" evidence="11">
    <location>
        <begin position="1"/>
        <end position="62"/>
    </location>
</feature>
<evidence type="ECO:0000313" key="12">
    <source>
        <dbReference type="Ensembl" id="ENSCHIP00000033195.1"/>
    </source>
</evidence>
<name>A0A452G9D4_CAPHI</name>
<dbReference type="Pfam" id="PF00076">
    <property type="entry name" value="RRM_1"/>
    <property type="match status" value="1"/>
</dbReference>
<evidence type="ECO:0000256" key="1">
    <source>
        <dbReference type="ARBA" id="ARBA00004123"/>
    </source>
</evidence>
<organism evidence="12 13">
    <name type="scientific">Capra hircus</name>
    <name type="common">Goat</name>
    <dbReference type="NCBI Taxonomy" id="9925"/>
    <lineage>
        <taxon>Eukaryota</taxon>
        <taxon>Metazoa</taxon>
        <taxon>Chordata</taxon>
        <taxon>Craniata</taxon>
        <taxon>Vertebrata</taxon>
        <taxon>Euteleostomi</taxon>
        <taxon>Mammalia</taxon>
        <taxon>Eutheria</taxon>
        <taxon>Laurasiatheria</taxon>
        <taxon>Artiodactyla</taxon>
        <taxon>Ruminantia</taxon>
        <taxon>Pecora</taxon>
        <taxon>Bovidae</taxon>
        <taxon>Caprinae</taxon>
        <taxon>Capra</taxon>
    </lineage>
</organism>
<evidence type="ECO:0000313" key="13">
    <source>
        <dbReference type="Proteomes" id="UP000291000"/>
    </source>
</evidence>
<feature type="coiled-coil region" evidence="9">
    <location>
        <begin position="142"/>
        <end position="169"/>
    </location>
</feature>
<keyword evidence="5" id="KW-0539">Nucleus</keyword>
<dbReference type="PROSITE" id="PS50102">
    <property type="entry name" value="RRM"/>
    <property type="match status" value="1"/>
</dbReference>
<comment type="function">
    <text evidence="7">Binds pre-mRNA and nucleates the assembly of 40S hnRNP particles. Interacts with poly-U tracts in the 3'-UTR or 5'-UTR of mRNA and modulates the stability and the level of translation of bound mRNA molecules. Single HNRNPC tetramers bind 230-240 nucleotides. Trimers of HNRNPC tetramers bind 700 nucleotides. May play a role in the early steps of spliceosome assembly and pre-mRNA splicing. N6-methyladenosine (m6A) has been shown to alter the local structure in mRNAs and long non-coding RNAs (lncRNAs) via a mechanism named 'm(6)A-switch', facilitating binding of HNRNPC, leading to regulation of mRNA splicing.</text>
</comment>
<keyword evidence="3 8" id="KW-0694">RNA-binding</keyword>
<feature type="region of interest" description="Disordered" evidence="10">
    <location>
        <begin position="169"/>
        <end position="255"/>
    </location>
</feature>
<dbReference type="InterPro" id="IPR051186">
    <property type="entry name" value="RRM_HNRPC/RALY_subfam"/>
</dbReference>
<dbReference type="Gene3D" id="3.30.70.330">
    <property type="match status" value="1"/>
</dbReference>
<dbReference type="AlphaFoldDB" id="A0A452G9D4"/>
<dbReference type="GeneTree" id="ENSGT00940000153402"/>
<dbReference type="InterPro" id="IPR012677">
    <property type="entry name" value="Nucleotide-bd_a/b_plait_sf"/>
</dbReference>
<reference evidence="12 13" key="1">
    <citation type="submission" date="2016-04" db="EMBL/GenBank/DDBJ databases">
        <title>Polished mammalian reference genomes with single-molecule sequencing and chromosome conformation capture applied to the Capra hircus genome.</title>
        <authorList>
            <person name="Bickhart D.M."/>
            <person name="Koren S."/>
            <person name="Rosen B."/>
            <person name="Hastie A."/>
            <person name="Liachko I."/>
            <person name="Sullivan S.T."/>
            <person name="Burton J."/>
            <person name="Sayre B.L."/>
            <person name="Huson H.J."/>
            <person name="Lee J."/>
            <person name="Lam E."/>
            <person name="Kelley C.M."/>
            <person name="Hutchison J.L."/>
            <person name="Zhou Y."/>
            <person name="Sun J."/>
            <person name="Crisa A."/>
            <person name="Schwartz J.C."/>
            <person name="Hammond J.A."/>
            <person name="Schroeder S.G."/>
            <person name="Liu G.E."/>
            <person name="Dunham M."/>
            <person name="Shendure J."/>
            <person name="Sonstegard T.S."/>
            <person name="Phillippy A.M."/>
            <person name="Van Tassell C.P."/>
            <person name="Smith T.P."/>
        </authorList>
    </citation>
    <scope>NUCLEOTIDE SEQUENCE [LARGE SCALE GENOMIC DNA]</scope>
</reference>
<comment type="subcellular location">
    <subcellularLocation>
        <location evidence="1">Nucleus</location>
    </subcellularLocation>
</comment>
<feature type="compositionally biased region" description="Low complexity" evidence="10">
    <location>
        <begin position="123"/>
        <end position="134"/>
    </location>
</feature>
<evidence type="ECO:0000256" key="3">
    <source>
        <dbReference type="ARBA" id="ARBA00022884"/>
    </source>
</evidence>
<dbReference type="InterPro" id="IPR000504">
    <property type="entry name" value="RRM_dom"/>
</dbReference>